<keyword evidence="3 6" id="KW-0732">Signal</keyword>
<dbReference type="PATRIC" id="fig|702438.4.peg.1590"/>
<evidence type="ECO:0000313" key="10">
    <source>
        <dbReference type="Proteomes" id="UP000005141"/>
    </source>
</evidence>
<dbReference type="HOGENOM" id="CLU_015553_0_2_10"/>
<dbReference type="InterPro" id="IPR033985">
    <property type="entry name" value="SusD-like_N"/>
</dbReference>
<dbReference type="RefSeq" id="WP_004380581.1">
    <property type="nucleotide sequence ID" value="NZ_JH114216.1"/>
</dbReference>
<protein>
    <recommendedName>
        <fullName evidence="11">RagB/SusD domain-containing protein</fullName>
    </recommendedName>
</protein>
<evidence type="ECO:0000256" key="1">
    <source>
        <dbReference type="ARBA" id="ARBA00004442"/>
    </source>
</evidence>
<dbReference type="GO" id="GO:0009279">
    <property type="term" value="C:cell outer membrane"/>
    <property type="evidence" value="ECO:0007669"/>
    <property type="project" value="UniProtKB-SubCell"/>
</dbReference>
<reference evidence="9 10" key="1">
    <citation type="submission" date="2011-07" db="EMBL/GenBank/DDBJ databases">
        <title>The Genome Sequence of Prevotella oulorum F0390.</title>
        <authorList>
            <consortium name="The Broad Institute Genome Sequencing Platform"/>
            <consortium name="The Broad Institute Genome Sequencing Center for Infectious Disease"/>
            <person name="Earl A."/>
            <person name="Ward D."/>
            <person name="Feldgarden M."/>
            <person name="Gevers D."/>
            <person name="Izard J."/>
            <person name="Ganesan A."/>
            <person name="Baranova O.V."/>
            <person name="Blanton J.M."/>
            <person name="Tanner A.C."/>
            <person name="Dewhirst F.E."/>
            <person name="Young S.K."/>
            <person name="Zeng Q."/>
            <person name="Gargeya S."/>
            <person name="Fitzgerald M."/>
            <person name="Haas B."/>
            <person name="Abouelleil A."/>
            <person name="Alvarado L."/>
            <person name="Arachchi H.M."/>
            <person name="Berlin A."/>
            <person name="Brown A."/>
            <person name="Chapman S.B."/>
            <person name="Chen Z."/>
            <person name="Dunbar C."/>
            <person name="Freedman E."/>
            <person name="Gearin G."/>
            <person name="Gellesch M."/>
            <person name="Goldberg J."/>
            <person name="Griggs A."/>
            <person name="Gujja S."/>
            <person name="Heiman D."/>
            <person name="Howarth C."/>
            <person name="Larson L."/>
            <person name="Lui A."/>
            <person name="MacDonald P.J.P."/>
            <person name="Mehta T."/>
            <person name="Montmayeur A."/>
            <person name="Murphy C."/>
            <person name="Neiman D."/>
            <person name="Pearson M."/>
            <person name="Priest M."/>
            <person name="Roberts A."/>
            <person name="Saif S."/>
            <person name="Shea T."/>
            <person name="Shenoy N."/>
            <person name="Sisk P."/>
            <person name="Stolte C."/>
            <person name="Sykes S."/>
            <person name="Wortman J."/>
            <person name="Nusbaum C."/>
            <person name="Birren B."/>
        </authorList>
    </citation>
    <scope>NUCLEOTIDE SEQUENCE [LARGE SCALE GENOMIC DNA]</scope>
    <source>
        <strain evidence="9 10">F0390</strain>
    </source>
</reference>
<evidence type="ECO:0000259" key="8">
    <source>
        <dbReference type="Pfam" id="PF14322"/>
    </source>
</evidence>
<feature type="signal peptide" evidence="6">
    <location>
        <begin position="1"/>
        <end position="20"/>
    </location>
</feature>
<evidence type="ECO:0000256" key="6">
    <source>
        <dbReference type="SAM" id="SignalP"/>
    </source>
</evidence>
<keyword evidence="5" id="KW-0998">Cell outer membrane</keyword>
<dbReference type="Proteomes" id="UP000005141">
    <property type="component" value="Unassembled WGS sequence"/>
</dbReference>
<dbReference type="InterPro" id="IPR011990">
    <property type="entry name" value="TPR-like_helical_dom_sf"/>
</dbReference>
<dbReference type="eggNOG" id="COG1435">
    <property type="taxonomic scope" value="Bacteria"/>
</dbReference>
<evidence type="ECO:0000259" key="7">
    <source>
        <dbReference type="Pfam" id="PF07980"/>
    </source>
</evidence>
<evidence type="ECO:0000256" key="4">
    <source>
        <dbReference type="ARBA" id="ARBA00023136"/>
    </source>
</evidence>
<organism evidence="9 10">
    <name type="scientific">Segatella oulorum F0390</name>
    <dbReference type="NCBI Taxonomy" id="702438"/>
    <lineage>
        <taxon>Bacteria</taxon>
        <taxon>Pseudomonadati</taxon>
        <taxon>Bacteroidota</taxon>
        <taxon>Bacteroidia</taxon>
        <taxon>Bacteroidales</taxon>
        <taxon>Prevotellaceae</taxon>
        <taxon>Segatella</taxon>
    </lineage>
</organism>
<dbReference type="Gene3D" id="1.25.40.390">
    <property type="match status" value="1"/>
</dbReference>
<feature type="domain" description="RagB/SusD" evidence="7">
    <location>
        <begin position="264"/>
        <end position="619"/>
    </location>
</feature>
<dbReference type="Pfam" id="PF14322">
    <property type="entry name" value="SusD-like_3"/>
    <property type="match status" value="1"/>
</dbReference>
<dbReference type="PROSITE" id="PS51257">
    <property type="entry name" value="PROKAR_LIPOPROTEIN"/>
    <property type="match status" value="1"/>
</dbReference>
<feature type="domain" description="SusD-like N-terminal" evidence="8">
    <location>
        <begin position="23"/>
        <end position="211"/>
    </location>
</feature>
<gene>
    <name evidence="9" type="ORF">HMPREF9431_01534</name>
</gene>
<evidence type="ECO:0000256" key="3">
    <source>
        <dbReference type="ARBA" id="ARBA00022729"/>
    </source>
</evidence>
<evidence type="ECO:0000313" key="9">
    <source>
        <dbReference type="EMBL" id="EGV30753.1"/>
    </source>
</evidence>
<dbReference type="Pfam" id="PF07980">
    <property type="entry name" value="SusD_RagB"/>
    <property type="match status" value="1"/>
</dbReference>
<evidence type="ECO:0000256" key="5">
    <source>
        <dbReference type="ARBA" id="ARBA00023237"/>
    </source>
</evidence>
<proteinExistence type="inferred from homology"/>
<feature type="chain" id="PRO_5003425951" description="RagB/SusD domain-containing protein" evidence="6">
    <location>
        <begin position="21"/>
        <end position="620"/>
    </location>
</feature>
<accession>G1WCI3</accession>
<dbReference type="AlphaFoldDB" id="G1WCI3"/>
<comment type="caution">
    <text evidence="9">The sequence shown here is derived from an EMBL/GenBank/DDBJ whole genome shotgun (WGS) entry which is preliminary data.</text>
</comment>
<evidence type="ECO:0000256" key="2">
    <source>
        <dbReference type="ARBA" id="ARBA00006275"/>
    </source>
</evidence>
<keyword evidence="4" id="KW-0472">Membrane</keyword>
<dbReference type="GeneID" id="95426148"/>
<evidence type="ECO:0008006" key="11">
    <source>
        <dbReference type="Google" id="ProtNLM"/>
    </source>
</evidence>
<sequence length="620" mass="70032">MTNYKLILSALLLGGLSLQSCNDFLDTKPTEGFPETTVWQTQSTVDAFVAGNYAYAYSPYEAFATWDNTFSNNMINCRAACPGEARGLMENNYGWGLNTRFDDIRSCNLIIEKMASSSIPQTYRDQYTAEAKMMRAMIYYDLARKGGRFIWVDRVLKPSDEFNLPLTRDIVESYQHVLTDIREAIPALPTQAVSGRLTKNAAYAFLSEVCLTAAAYTNDAAALQVNGKSLYQESVDAVDAITNISLDANYENMFNEKGAYSSPEIILAQYWSKDVTNVSQTDMIHLLPNLLNSNLSITGCGPLFHRADIFECWLDYTPSQNLVDAYLVIDQATGKAVRWDQSSQFVNNTRPLSRAEAITKIEHKEEAEFNGGAFFKAFEVTTPGMSISDLMYQHRDKRFDASIIHDGSVFLGENITTYSHGNMSRWATQRYAASHVPLTNYSMRKYIYTEWNPRPFYNVMTDYHKVIFRYGRCLLNKAEALLRLGRVADAVTTFNQTRTVHGGLPASTATTLADAWKDYKTERRVELFWEGDWYFSLLRWGKYGHEANDGKAPGSVIDELTAPATFIEIKTDRTAAYVGNVQLSNDQRTFDTRSYLFPITKSVIQANSAIKDTDQNPGWE</sequence>
<dbReference type="OrthoDB" id="5694214at2"/>
<keyword evidence="10" id="KW-1185">Reference proteome</keyword>
<name>G1WCI3_9BACT</name>
<comment type="similarity">
    <text evidence="2">Belongs to the SusD family.</text>
</comment>
<dbReference type="EMBL" id="ADGI01000050">
    <property type="protein sequence ID" value="EGV30753.1"/>
    <property type="molecule type" value="Genomic_DNA"/>
</dbReference>
<comment type="subcellular location">
    <subcellularLocation>
        <location evidence="1">Cell outer membrane</location>
    </subcellularLocation>
</comment>
<dbReference type="InterPro" id="IPR012944">
    <property type="entry name" value="SusD_RagB_dom"/>
</dbReference>
<dbReference type="SUPFAM" id="SSF48452">
    <property type="entry name" value="TPR-like"/>
    <property type="match status" value="1"/>
</dbReference>